<keyword evidence="4" id="KW-0539">Nucleus</keyword>
<feature type="domain" description="Importin N-terminal" evidence="5">
    <location>
        <begin position="23"/>
        <end position="100"/>
    </location>
</feature>
<dbReference type="SUPFAM" id="SSF48371">
    <property type="entry name" value="ARM repeat"/>
    <property type="match status" value="1"/>
</dbReference>
<dbReference type="Pfam" id="PF25018">
    <property type="entry name" value="HEAT_IPO9_c"/>
    <property type="match status" value="1"/>
</dbReference>
<dbReference type="InterPro" id="IPR016024">
    <property type="entry name" value="ARM-type_fold"/>
</dbReference>
<dbReference type="Gene3D" id="1.25.10.10">
    <property type="entry name" value="Leucine-rich Repeat Variant"/>
    <property type="match status" value="1"/>
</dbReference>
<gene>
    <name evidence="6" type="ORF">B0T10DRAFT_478689</name>
</gene>
<dbReference type="PANTHER" id="PTHR10997:SF9">
    <property type="entry name" value="IMPORTIN-9"/>
    <property type="match status" value="1"/>
</dbReference>
<name>A0A9P9AQZ2_9HYPO</name>
<dbReference type="Pfam" id="PF03810">
    <property type="entry name" value="IBN_N"/>
    <property type="match status" value="1"/>
</dbReference>
<dbReference type="FunFam" id="1.25.10.10:FF:000373">
    <property type="entry name" value="Importin beta-5 subunit, putative"/>
    <property type="match status" value="1"/>
</dbReference>
<evidence type="ECO:0000313" key="7">
    <source>
        <dbReference type="Proteomes" id="UP000777438"/>
    </source>
</evidence>
<dbReference type="Proteomes" id="UP000777438">
    <property type="component" value="Unassembled WGS sequence"/>
</dbReference>
<dbReference type="OrthoDB" id="431626at2759"/>
<reference evidence="6 7" key="1">
    <citation type="journal article" date="2021" name="Nat. Commun.">
        <title>Genetic determinants of endophytism in the Arabidopsis root mycobiome.</title>
        <authorList>
            <person name="Mesny F."/>
            <person name="Miyauchi S."/>
            <person name="Thiergart T."/>
            <person name="Pickel B."/>
            <person name="Atanasova L."/>
            <person name="Karlsson M."/>
            <person name="Huettel B."/>
            <person name="Barry K.W."/>
            <person name="Haridas S."/>
            <person name="Chen C."/>
            <person name="Bauer D."/>
            <person name="Andreopoulos W."/>
            <person name="Pangilinan J."/>
            <person name="LaButti K."/>
            <person name="Riley R."/>
            <person name="Lipzen A."/>
            <person name="Clum A."/>
            <person name="Drula E."/>
            <person name="Henrissat B."/>
            <person name="Kohler A."/>
            <person name="Grigoriev I.V."/>
            <person name="Martin F.M."/>
            <person name="Hacquard S."/>
        </authorList>
    </citation>
    <scope>NUCLEOTIDE SEQUENCE [LARGE SCALE GENOMIC DNA]</scope>
    <source>
        <strain evidence="6 7">MPI-CAGE-CH-0241</strain>
    </source>
</reference>
<evidence type="ECO:0000256" key="1">
    <source>
        <dbReference type="ARBA" id="ARBA00004123"/>
    </source>
</evidence>
<protein>
    <submittedName>
        <fullName evidence="6">Armadillo-type protein</fullName>
    </submittedName>
</protein>
<keyword evidence="7" id="KW-1185">Reference proteome</keyword>
<dbReference type="SMART" id="SM00913">
    <property type="entry name" value="IBN_N"/>
    <property type="match status" value="1"/>
</dbReference>
<sequence>MEDQLVQLLANTQSSEQGPRQQAEIELKRARTNPAFPQSLANVASHTSVNTATRQAALTTLRLFIEGNWSPEQADGEPQIPISNDARLQLKQTLLDLALSPEEDRKVKIAASYAVGKIALHDFPEHWPTLLPTVLGVISSGTDAQLHGALRVLGDLIEDSVSEDQFLSMAEDITNGLTEVALNENRKPMLRALAISVFRSCFDLLNMIKEDRTKPVKPFAEKLLNDWNPFFINVLKSRLPDADLSTGSQPESWNSIIALKLQVVKTLLRIRRVFATLLLPQSTTFFSAVWEELTLMQGAHEELYIKNDAQGRLEDSDSLPYTLDFLILEELDFLNQCFRATPVQAELDGQLKAHASAQDVPWMMEIMKMLVAYSRVTREEEELWDIDCSLYLAEETSVTANYTARTAAGDLLIKMGEWFDQKTIDGLFGYTKTLFTGEGSSWRSQEAALYLFVMLVSDFQDMSKPIEEPVAHAYLELVDFAINRAEEPLLRARGYLVAGVLSRSFQTPPNLLDRIIDAINREESEVVQVACIKAAEGLINAGRVSPDRQVPIITAIQTYMNGKDPTEMEDADELLVTLAEALRASIGLDTRIALSNDVQSVDLLFMLAKLGASNFQVTMLVTEAIEEIVGALSDPASYAALCGKILPTLTGAFDVANLTEDNPLVTVATELLAVLVEHGSEPLPPGFVAATFPKLNRLLMESTEGEVLRPGSETVKYILQHDHQQVLGWQDANGRSGLEVCLHIIDRLLGNSIEDNSASEVGGLAAELVEKAGQERLGPFLPQLLQAVATRLATAQAAAFIQSLILVFARLSLAGAQDVVEFLSQIHINGESGLTIVLTKWLENSVNFAGYDEIRVNVIALSKLYALNDPRIAQTTVKGDLIIQPDDGKIKTRSRAKQNPDQYTIIPAPLKMVKVLIEELVSASGARAAANAAAAAVAASNFEDEDNDDDGWEDEDDTLDLSLGATKSDLMSFVESGGQRQRDNETQAYLTDFFMRCGQENTANFQEWYNMLSDDEKTKLNEVANSAGQ</sequence>
<dbReference type="PANTHER" id="PTHR10997">
    <property type="entry name" value="IMPORTIN-7, 8, 11"/>
    <property type="match status" value="1"/>
</dbReference>
<evidence type="ECO:0000256" key="2">
    <source>
        <dbReference type="ARBA" id="ARBA00022448"/>
    </source>
</evidence>
<proteinExistence type="predicted"/>
<dbReference type="InterPro" id="IPR056840">
    <property type="entry name" value="HEAT_IPO9_central"/>
</dbReference>
<keyword evidence="2" id="KW-0813">Transport</keyword>
<comment type="subcellular location">
    <subcellularLocation>
        <location evidence="1">Nucleus</location>
    </subcellularLocation>
</comment>
<dbReference type="InterPro" id="IPR011989">
    <property type="entry name" value="ARM-like"/>
</dbReference>
<dbReference type="PROSITE" id="PS50166">
    <property type="entry name" value="IMPORTIN_B_NT"/>
    <property type="match status" value="1"/>
</dbReference>
<dbReference type="GO" id="GO:0031267">
    <property type="term" value="F:small GTPase binding"/>
    <property type="evidence" value="ECO:0007669"/>
    <property type="project" value="InterPro"/>
</dbReference>
<accession>A0A9P9AQZ2</accession>
<evidence type="ECO:0000256" key="3">
    <source>
        <dbReference type="ARBA" id="ARBA00022927"/>
    </source>
</evidence>
<dbReference type="AlphaFoldDB" id="A0A9P9AQZ2"/>
<keyword evidence="3" id="KW-0653">Protein transport</keyword>
<evidence type="ECO:0000313" key="6">
    <source>
        <dbReference type="EMBL" id="KAH6895702.1"/>
    </source>
</evidence>
<evidence type="ECO:0000256" key="4">
    <source>
        <dbReference type="ARBA" id="ARBA00023242"/>
    </source>
</evidence>
<dbReference type="GO" id="GO:0005829">
    <property type="term" value="C:cytosol"/>
    <property type="evidence" value="ECO:0007669"/>
    <property type="project" value="TreeGrafter"/>
</dbReference>
<dbReference type="GO" id="GO:0006606">
    <property type="term" value="P:protein import into nucleus"/>
    <property type="evidence" value="ECO:0007669"/>
    <property type="project" value="TreeGrafter"/>
</dbReference>
<dbReference type="EMBL" id="JAGPYM010000004">
    <property type="protein sequence ID" value="KAH6895702.1"/>
    <property type="molecule type" value="Genomic_DNA"/>
</dbReference>
<evidence type="ECO:0000259" key="5">
    <source>
        <dbReference type="PROSITE" id="PS50166"/>
    </source>
</evidence>
<organism evidence="6 7">
    <name type="scientific">Thelonectria olida</name>
    <dbReference type="NCBI Taxonomy" id="1576542"/>
    <lineage>
        <taxon>Eukaryota</taxon>
        <taxon>Fungi</taxon>
        <taxon>Dikarya</taxon>
        <taxon>Ascomycota</taxon>
        <taxon>Pezizomycotina</taxon>
        <taxon>Sordariomycetes</taxon>
        <taxon>Hypocreomycetidae</taxon>
        <taxon>Hypocreales</taxon>
        <taxon>Nectriaceae</taxon>
        <taxon>Thelonectria</taxon>
    </lineage>
</organism>
<comment type="caution">
    <text evidence="6">The sequence shown here is derived from an EMBL/GenBank/DDBJ whole genome shotgun (WGS) entry which is preliminary data.</text>
</comment>
<dbReference type="GO" id="GO:0005635">
    <property type="term" value="C:nuclear envelope"/>
    <property type="evidence" value="ECO:0007669"/>
    <property type="project" value="TreeGrafter"/>
</dbReference>
<dbReference type="InterPro" id="IPR001494">
    <property type="entry name" value="Importin-beta_N"/>
</dbReference>